<comment type="catalytic activity">
    <reaction evidence="7 8">
        <text>adenosine(34) in tRNA + H2O + H(+) = inosine(34) in tRNA + NH4(+)</text>
        <dbReference type="Rhea" id="RHEA:43168"/>
        <dbReference type="Rhea" id="RHEA-COMP:10373"/>
        <dbReference type="Rhea" id="RHEA-COMP:10374"/>
        <dbReference type="ChEBI" id="CHEBI:15377"/>
        <dbReference type="ChEBI" id="CHEBI:15378"/>
        <dbReference type="ChEBI" id="CHEBI:28938"/>
        <dbReference type="ChEBI" id="CHEBI:74411"/>
        <dbReference type="ChEBI" id="CHEBI:82852"/>
        <dbReference type="EC" id="3.5.4.33"/>
    </reaction>
</comment>
<evidence type="ECO:0000256" key="3">
    <source>
        <dbReference type="ARBA" id="ARBA00022694"/>
    </source>
</evidence>
<dbReference type="InterPro" id="IPR016192">
    <property type="entry name" value="APOBEC/CMP_deaminase_Zn-bd"/>
</dbReference>
<dbReference type="InterPro" id="IPR028883">
    <property type="entry name" value="tRNA_aden_deaminase"/>
</dbReference>
<dbReference type="InterPro" id="IPR002125">
    <property type="entry name" value="CMP_dCMP_dom"/>
</dbReference>
<dbReference type="Pfam" id="PF14437">
    <property type="entry name" value="MafB19-deam"/>
    <property type="match status" value="1"/>
</dbReference>
<comment type="subunit">
    <text evidence="2 8">Homodimer.</text>
</comment>
<feature type="active site" description="Proton donor" evidence="8">
    <location>
        <position position="59"/>
    </location>
</feature>
<gene>
    <name evidence="8" type="primary">tadA</name>
    <name evidence="10" type="ORF">FYJ66_03800</name>
</gene>
<sequence>MPEYSEMDLMWMKEAMAEADAAASEGEVPVGAVIVRDGRLIARGHNLVETLKSSDAHAEMVAIRRAEKALGAKWLTGCSMYVTLEPCSMCAGAIVLARLDKLFIGTMDPKNGACGSLSNIPCDPRLNHRAEVITGLYAGECSQQLKDFFRQMRLKKNISEPEDDK</sequence>
<dbReference type="InterPro" id="IPR058535">
    <property type="entry name" value="MafB19-deam"/>
</dbReference>
<feature type="binding site" evidence="8">
    <location>
        <position position="90"/>
    </location>
    <ligand>
        <name>Zn(2+)</name>
        <dbReference type="ChEBI" id="CHEBI:29105"/>
        <note>catalytic</note>
    </ligand>
</feature>
<evidence type="ECO:0000313" key="10">
    <source>
        <dbReference type="EMBL" id="MST68714.1"/>
    </source>
</evidence>
<keyword evidence="6 8" id="KW-0862">Zinc</keyword>
<keyword evidence="5 8" id="KW-0378">Hydrolase</keyword>
<organism evidence="10">
    <name type="scientific">Baileyella intestinalis</name>
    <dbReference type="NCBI Taxonomy" id="2606709"/>
    <lineage>
        <taxon>Bacteria</taxon>
        <taxon>Bacillati</taxon>
        <taxon>Bacillota</taxon>
        <taxon>Clostridia</taxon>
        <taxon>Peptostreptococcales</taxon>
        <taxon>Anaerovoracaceae</taxon>
        <taxon>Baileyella</taxon>
    </lineage>
</organism>
<dbReference type="EC" id="3.5.4.33" evidence="8"/>
<dbReference type="RefSeq" id="WP_154572191.1">
    <property type="nucleotide sequence ID" value="NZ_JAQDDW010000015.1"/>
</dbReference>
<feature type="binding site" evidence="8">
    <location>
        <position position="57"/>
    </location>
    <ligand>
        <name>Zn(2+)</name>
        <dbReference type="ChEBI" id="CHEBI:29105"/>
        <note>catalytic</note>
    </ligand>
</feature>
<dbReference type="PROSITE" id="PS51747">
    <property type="entry name" value="CYT_DCMP_DEAMINASES_2"/>
    <property type="match status" value="1"/>
</dbReference>
<evidence type="ECO:0000259" key="9">
    <source>
        <dbReference type="PROSITE" id="PS51747"/>
    </source>
</evidence>
<reference evidence="10" key="1">
    <citation type="submission" date="2019-09" db="EMBL/GenBank/DDBJ databases">
        <title>In-depth cultivation of the pig gut microbiome towards novel bacterial diversity and tailored functional studies.</title>
        <authorList>
            <person name="Wylensek D."/>
            <person name="Hitch T.C.A."/>
            <person name="Clavel T."/>
        </authorList>
    </citation>
    <scope>NUCLEOTIDE SEQUENCE</scope>
    <source>
        <strain evidence="10">RF-744-FAT-WT-3</strain>
    </source>
</reference>
<dbReference type="EMBL" id="VUNB01000003">
    <property type="protein sequence ID" value="MST68714.1"/>
    <property type="molecule type" value="Genomic_DNA"/>
</dbReference>
<accession>A0A6A8MA59</accession>
<feature type="binding site" evidence="8">
    <location>
        <position position="87"/>
    </location>
    <ligand>
        <name>Zn(2+)</name>
        <dbReference type="ChEBI" id="CHEBI:29105"/>
        <note>catalytic</note>
    </ligand>
</feature>
<comment type="function">
    <text evidence="8">Catalyzes the deamination of adenosine to inosine at the wobble position 34 of tRNA(Arg2).</text>
</comment>
<keyword evidence="4 8" id="KW-0479">Metal-binding</keyword>
<dbReference type="GO" id="GO:0002100">
    <property type="term" value="P:tRNA wobble adenosine to inosine editing"/>
    <property type="evidence" value="ECO:0007669"/>
    <property type="project" value="UniProtKB-UniRule"/>
</dbReference>
<dbReference type="AlphaFoldDB" id="A0A6A8MA59"/>
<feature type="domain" description="CMP/dCMP-type deaminase" evidence="9">
    <location>
        <begin position="6"/>
        <end position="133"/>
    </location>
</feature>
<evidence type="ECO:0000256" key="1">
    <source>
        <dbReference type="ARBA" id="ARBA00010669"/>
    </source>
</evidence>
<dbReference type="NCBIfam" id="NF008113">
    <property type="entry name" value="PRK10860.1"/>
    <property type="match status" value="1"/>
</dbReference>
<evidence type="ECO:0000256" key="5">
    <source>
        <dbReference type="ARBA" id="ARBA00022801"/>
    </source>
</evidence>
<protein>
    <recommendedName>
        <fullName evidence="8">tRNA-specific adenosine deaminase</fullName>
        <ecNumber evidence="8">3.5.4.33</ecNumber>
    </recommendedName>
</protein>
<dbReference type="Gene3D" id="3.40.140.10">
    <property type="entry name" value="Cytidine Deaminase, domain 2"/>
    <property type="match status" value="1"/>
</dbReference>
<dbReference type="InterPro" id="IPR016193">
    <property type="entry name" value="Cytidine_deaminase-like"/>
</dbReference>
<dbReference type="FunFam" id="3.40.140.10:FF:000005">
    <property type="entry name" value="tRNA-specific adenosine deaminase"/>
    <property type="match status" value="1"/>
</dbReference>
<dbReference type="CDD" id="cd01285">
    <property type="entry name" value="nucleoside_deaminase"/>
    <property type="match status" value="1"/>
</dbReference>
<evidence type="ECO:0000256" key="4">
    <source>
        <dbReference type="ARBA" id="ARBA00022723"/>
    </source>
</evidence>
<keyword evidence="3 8" id="KW-0819">tRNA processing</keyword>
<dbReference type="HAMAP" id="MF_00972">
    <property type="entry name" value="tRNA_aden_deaminase"/>
    <property type="match status" value="1"/>
</dbReference>
<name>A0A6A8MA59_9FIRM</name>
<comment type="caution">
    <text evidence="10">The sequence shown here is derived from an EMBL/GenBank/DDBJ whole genome shotgun (WGS) entry which is preliminary data.</text>
</comment>
<dbReference type="PANTHER" id="PTHR11079:SF202">
    <property type="entry name" value="TRNA-SPECIFIC ADENOSINE DEAMINASE"/>
    <property type="match status" value="1"/>
</dbReference>
<evidence type="ECO:0000256" key="7">
    <source>
        <dbReference type="ARBA" id="ARBA00048045"/>
    </source>
</evidence>
<proteinExistence type="inferred from homology"/>
<dbReference type="GO" id="GO:0052717">
    <property type="term" value="F:tRNA-specific adenosine-34 deaminase activity"/>
    <property type="evidence" value="ECO:0007669"/>
    <property type="project" value="UniProtKB-UniRule"/>
</dbReference>
<evidence type="ECO:0000256" key="6">
    <source>
        <dbReference type="ARBA" id="ARBA00022833"/>
    </source>
</evidence>
<dbReference type="GO" id="GO:0008270">
    <property type="term" value="F:zinc ion binding"/>
    <property type="evidence" value="ECO:0007669"/>
    <property type="project" value="UniProtKB-UniRule"/>
</dbReference>
<evidence type="ECO:0000256" key="8">
    <source>
        <dbReference type="HAMAP-Rule" id="MF_00972"/>
    </source>
</evidence>
<comment type="cofactor">
    <cofactor evidence="8">
        <name>Zn(2+)</name>
        <dbReference type="ChEBI" id="CHEBI:29105"/>
    </cofactor>
    <text evidence="8">Binds 1 zinc ion per subunit.</text>
</comment>
<dbReference type="SUPFAM" id="SSF53927">
    <property type="entry name" value="Cytidine deaminase-like"/>
    <property type="match status" value="1"/>
</dbReference>
<dbReference type="PANTHER" id="PTHR11079">
    <property type="entry name" value="CYTOSINE DEAMINASE FAMILY MEMBER"/>
    <property type="match status" value="1"/>
</dbReference>
<evidence type="ECO:0000256" key="2">
    <source>
        <dbReference type="ARBA" id="ARBA00011738"/>
    </source>
</evidence>
<dbReference type="PROSITE" id="PS00903">
    <property type="entry name" value="CYT_DCMP_DEAMINASES_1"/>
    <property type="match status" value="1"/>
</dbReference>
<comment type="similarity">
    <text evidence="1">Belongs to the cytidine and deoxycytidylate deaminase family. ADAT2 subfamily.</text>
</comment>